<comment type="subcellular location">
    <subcellularLocation>
        <location evidence="1">Golgi apparatus membrane</location>
        <topology evidence="1">Single-pass type II membrane protein</topology>
    </subcellularLocation>
</comment>
<evidence type="ECO:0000256" key="3">
    <source>
        <dbReference type="ARBA" id="ARBA00022676"/>
    </source>
</evidence>
<dbReference type="GO" id="GO:0003828">
    <property type="term" value="F:alpha-N-acetylneuraminate alpha-2,8-sialyltransferase activity"/>
    <property type="evidence" value="ECO:0007669"/>
    <property type="project" value="TreeGrafter"/>
</dbReference>
<dbReference type="InterPro" id="IPR001675">
    <property type="entry name" value="Glyco_trans_29"/>
</dbReference>
<reference evidence="15" key="1">
    <citation type="submission" date="2022-11" db="UniProtKB">
        <authorList>
            <consortium name="EnsemblMetazoa"/>
        </authorList>
    </citation>
    <scope>IDENTIFICATION</scope>
</reference>
<dbReference type="OMA" id="IVNITTH"/>
<evidence type="ECO:0000256" key="13">
    <source>
        <dbReference type="SAM" id="MobiDB-lite"/>
    </source>
</evidence>
<evidence type="ECO:0000256" key="1">
    <source>
        <dbReference type="ARBA" id="ARBA00004323"/>
    </source>
</evidence>
<evidence type="ECO:0000256" key="6">
    <source>
        <dbReference type="ARBA" id="ARBA00022968"/>
    </source>
</evidence>
<keyword evidence="11" id="KW-0325">Glycoprotein</keyword>
<dbReference type="EnsemblMetazoa" id="XM_038222957.1">
    <property type="protein sequence ID" value="XP_038078885.1"/>
    <property type="gene ID" value="LOC119746151"/>
</dbReference>
<keyword evidence="6" id="KW-0735">Signal-anchor</keyword>
<evidence type="ECO:0000256" key="7">
    <source>
        <dbReference type="ARBA" id="ARBA00022989"/>
    </source>
</evidence>
<dbReference type="GO" id="GO:0006491">
    <property type="term" value="P:N-glycan processing"/>
    <property type="evidence" value="ECO:0007669"/>
    <property type="project" value="TreeGrafter"/>
</dbReference>
<evidence type="ECO:0000256" key="8">
    <source>
        <dbReference type="ARBA" id="ARBA00023034"/>
    </source>
</evidence>
<dbReference type="AlphaFoldDB" id="A0A914BSE0"/>
<dbReference type="GO" id="GO:0009311">
    <property type="term" value="P:oligosaccharide metabolic process"/>
    <property type="evidence" value="ECO:0007669"/>
    <property type="project" value="TreeGrafter"/>
</dbReference>
<dbReference type="Proteomes" id="UP000887568">
    <property type="component" value="Unplaced"/>
</dbReference>
<feature type="transmembrane region" description="Helical" evidence="14">
    <location>
        <begin position="51"/>
        <end position="71"/>
    </location>
</feature>
<evidence type="ECO:0000256" key="5">
    <source>
        <dbReference type="ARBA" id="ARBA00022692"/>
    </source>
</evidence>
<dbReference type="InterPro" id="IPR050943">
    <property type="entry name" value="Glycosyltr_29_Sialyltrsf"/>
</dbReference>
<keyword evidence="3" id="KW-0328">Glycosyltransferase</keyword>
<accession>A0A914BSE0</accession>
<keyword evidence="10" id="KW-1015">Disulfide bond</keyword>
<evidence type="ECO:0000256" key="14">
    <source>
        <dbReference type="SAM" id="Phobius"/>
    </source>
</evidence>
<feature type="compositionally biased region" description="Low complexity" evidence="13">
    <location>
        <begin position="134"/>
        <end position="144"/>
    </location>
</feature>
<keyword evidence="8" id="KW-0333">Golgi apparatus</keyword>
<evidence type="ECO:0000256" key="9">
    <source>
        <dbReference type="ARBA" id="ARBA00023136"/>
    </source>
</evidence>
<keyword evidence="7 14" id="KW-1133">Transmembrane helix</keyword>
<feature type="disulfide bond" evidence="12">
    <location>
        <begin position="250"/>
        <end position="400"/>
    </location>
</feature>
<evidence type="ECO:0000256" key="2">
    <source>
        <dbReference type="ARBA" id="ARBA00006003"/>
    </source>
</evidence>
<dbReference type="Pfam" id="PF00777">
    <property type="entry name" value="Glyco_transf_29"/>
    <property type="match status" value="1"/>
</dbReference>
<dbReference type="CDD" id="cd23963">
    <property type="entry name" value="GT29_ST8SIA"/>
    <property type="match status" value="1"/>
</dbReference>
<sequence length="461" mass="52143">MTVARHGSRTVSMSPARWAQRAGGTSENSFSRWSSMRCSKALRLRSRICRLVLLMSLISFAFTMLGLLGHIHTIETEPENVNVHDLRIADWPQPSVDGTTHHYNTSRLQDVLARHDPTEGQNLSRNGESKEEPASSPAPTGTPAVTQRNFSEKFRHHYVNDTKEFFSRLEEIVKQEWKPHTSRTQQFRDDIRHGLGENGSMDNFIVTKKNTPRGEKLGFYMSGKPRKISSILWQNIPNDVIFKSGQFQSCSVVGSSGILRGSGCGKEIDRSQSVFRFNIAPVEGFEADVGSKTNLTTLNPSFVISKLNNLKLRKDVDQFGAILKQFKGSQLWLPAFAVFDNTAVITRMSRTAFNSKLVRPVLGHPEHFLSVSKLWRKTAMNERTWPTTGLYLILSLFDACDQINVFGFWPYETAINGSQVPYHYHNNITGRHDVHDFDTEFKSLVSLYEQGIINMKLGSCL</sequence>
<dbReference type="PANTHER" id="PTHR11987">
    <property type="entry name" value="ALPHA-2,8-SIALYLTRANSFERASE"/>
    <property type="match status" value="1"/>
</dbReference>
<keyword evidence="4" id="KW-0808">Transferase</keyword>
<evidence type="ECO:0000313" key="15">
    <source>
        <dbReference type="EnsemblMetazoa" id="XP_038078885.1"/>
    </source>
</evidence>
<feature type="region of interest" description="Disordered" evidence="13">
    <location>
        <begin position="117"/>
        <end position="145"/>
    </location>
</feature>
<comment type="similarity">
    <text evidence="2">Belongs to the glycosyltransferase 29 family.</text>
</comment>
<dbReference type="PIRSF" id="PIRSF005557">
    <property type="entry name" value="Sialyl_trans"/>
    <property type="match status" value="1"/>
</dbReference>
<proteinExistence type="inferred from homology"/>
<protein>
    <submittedName>
        <fullName evidence="15">Uncharacterized protein</fullName>
    </submittedName>
</protein>
<organism evidence="15 16">
    <name type="scientific">Patiria miniata</name>
    <name type="common">Bat star</name>
    <name type="synonym">Asterina miniata</name>
    <dbReference type="NCBI Taxonomy" id="46514"/>
    <lineage>
        <taxon>Eukaryota</taxon>
        <taxon>Metazoa</taxon>
        <taxon>Echinodermata</taxon>
        <taxon>Eleutherozoa</taxon>
        <taxon>Asterozoa</taxon>
        <taxon>Asteroidea</taxon>
        <taxon>Valvatacea</taxon>
        <taxon>Valvatida</taxon>
        <taxon>Asterinidae</taxon>
        <taxon>Patiria</taxon>
    </lineage>
</organism>
<dbReference type="RefSeq" id="XP_038078885.1">
    <property type="nucleotide sequence ID" value="XM_038222957.1"/>
</dbReference>
<evidence type="ECO:0000256" key="10">
    <source>
        <dbReference type="ARBA" id="ARBA00023157"/>
    </source>
</evidence>
<dbReference type="InterPro" id="IPR038578">
    <property type="entry name" value="GT29-like_sf"/>
</dbReference>
<feature type="region of interest" description="Disordered" evidence="13">
    <location>
        <begin position="1"/>
        <end position="20"/>
    </location>
</feature>
<name>A0A914BSE0_PATMI</name>
<evidence type="ECO:0000313" key="16">
    <source>
        <dbReference type="Proteomes" id="UP000887568"/>
    </source>
</evidence>
<evidence type="ECO:0000256" key="12">
    <source>
        <dbReference type="PIRSR" id="PIRSR005557-2"/>
    </source>
</evidence>
<evidence type="ECO:0000256" key="4">
    <source>
        <dbReference type="ARBA" id="ARBA00022679"/>
    </source>
</evidence>
<dbReference type="OrthoDB" id="10264956at2759"/>
<evidence type="ECO:0000256" key="11">
    <source>
        <dbReference type="ARBA" id="ARBA00023180"/>
    </source>
</evidence>
<dbReference type="Gene3D" id="3.90.1480.20">
    <property type="entry name" value="Glycosyl transferase family 29"/>
    <property type="match status" value="1"/>
</dbReference>
<keyword evidence="5 14" id="KW-0812">Transmembrane</keyword>
<dbReference type="InterPro" id="IPR012163">
    <property type="entry name" value="Sialyl_trans"/>
</dbReference>
<dbReference type="GeneID" id="119746151"/>
<keyword evidence="9 14" id="KW-0472">Membrane</keyword>
<dbReference type="PANTHER" id="PTHR11987:SF53">
    <property type="entry name" value="ALPHA-2,8-SIALYLTRANSFERASE 8F-LIKE"/>
    <property type="match status" value="1"/>
</dbReference>
<dbReference type="GO" id="GO:0000139">
    <property type="term" value="C:Golgi membrane"/>
    <property type="evidence" value="ECO:0007669"/>
    <property type="project" value="UniProtKB-SubCell"/>
</dbReference>
<keyword evidence="16" id="KW-1185">Reference proteome</keyword>